<keyword evidence="6 7" id="KW-0472">Membrane</keyword>
<organism evidence="9 10">
    <name type="scientific">Leifsonella bigeumensis</name>
    <dbReference type="NCBI Taxonomy" id="433643"/>
    <lineage>
        <taxon>Bacteria</taxon>
        <taxon>Bacillati</taxon>
        <taxon>Actinomycetota</taxon>
        <taxon>Actinomycetes</taxon>
        <taxon>Micrococcales</taxon>
        <taxon>Microbacteriaceae</taxon>
        <taxon>Leifsonella</taxon>
    </lineage>
</organism>
<evidence type="ECO:0000256" key="2">
    <source>
        <dbReference type="ARBA" id="ARBA00022448"/>
    </source>
</evidence>
<evidence type="ECO:0000256" key="4">
    <source>
        <dbReference type="ARBA" id="ARBA00022692"/>
    </source>
</evidence>
<reference evidence="10" key="1">
    <citation type="journal article" date="2019" name="Int. J. Syst. Evol. Microbiol.">
        <title>The Global Catalogue of Microorganisms (GCM) 10K type strain sequencing project: providing services to taxonomists for standard genome sequencing and annotation.</title>
        <authorList>
            <consortium name="The Broad Institute Genomics Platform"/>
            <consortium name="The Broad Institute Genome Sequencing Center for Infectious Disease"/>
            <person name="Wu L."/>
            <person name="Ma J."/>
        </authorList>
    </citation>
    <scope>NUCLEOTIDE SEQUENCE [LARGE SCALE GENOMIC DNA]</scope>
    <source>
        <strain evidence="10">JCM 16949</strain>
    </source>
</reference>
<gene>
    <name evidence="9" type="ORF">GCM10022239_07210</name>
</gene>
<evidence type="ECO:0000256" key="7">
    <source>
        <dbReference type="RuleBase" id="RU363032"/>
    </source>
</evidence>
<protein>
    <submittedName>
        <fullName evidence="9">Carbohydrate ABC transporter permease</fullName>
    </submittedName>
</protein>
<dbReference type="PANTHER" id="PTHR43744">
    <property type="entry name" value="ABC TRANSPORTER PERMEASE PROTEIN MG189-RELATED-RELATED"/>
    <property type="match status" value="1"/>
</dbReference>
<feature type="transmembrane region" description="Helical" evidence="7">
    <location>
        <begin position="188"/>
        <end position="210"/>
    </location>
</feature>
<evidence type="ECO:0000313" key="9">
    <source>
        <dbReference type="EMBL" id="GAA3733547.1"/>
    </source>
</evidence>
<comment type="subcellular location">
    <subcellularLocation>
        <location evidence="1 7">Cell membrane</location>
        <topology evidence="1 7">Multi-pass membrane protein</topology>
    </subcellularLocation>
</comment>
<dbReference type="Gene3D" id="1.10.3720.10">
    <property type="entry name" value="MetI-like"/>
    <property type="match status" value="1"/>
</dbReference>
<dbReference type="PROSITE" id="PS50928">
    <property type="entry name" value="ABC_TM1"/>
    <property type="match status" value="1"/>
</dbReference>
<feature type="domain" description="ABC transmembrane type-1" evidence="8">
    <location>
        <begin position="78"/>
        <end position="267"/>
    </location>
</feature>
<evidence type="ECO:0000256" key="1">
    <source>
        <dbReference type="ARBA" id="ARBA00004651"/>
    </source>
</evidence>
<dbReference type="Pfam" id="PF00528">
    <property type="entry name" value="BPD_transp_1"/>
    <property type="match status" value="1"/>
</dbReference>
<feature type="transmembrane region" description="Helical" evidence="7">
    <location>
        <begin position="149"/>
        <end position="167"/>
    </location>
</feature>
<keyword evidence="4 7" id="KW-0812">Transmembrane</keyword>
<dbReference type="EMBL" id="BAABAE010000002">
    <property type="protein sequence ID" value="GAA3733547.1"/>
    <property type="molecule type" value="Genomic_DNA"/>
</dbReference>
<comment type="caution">
    <text evidence="9">The sequence shown here is derived from an EMBL/GenBank/DDBJ whole genome shotgun (WGS) entry which is preliminary data.</text>
</comment>
<comment type="similarity">
    <text evidence="7">Belongs to the binding-protein-dependent transport system permease family.</text>
</comment>
<dbReference type="SUPFAM" id="SSF161098">
    <property type="entry name" value="MetI-like"/>
    <property type="match status" value="1"/>
</dbReference>
<evidence type="ECO:0000256" key="5">
    <source>
        <dbReference type="ARBA" id="ARBA00022989"/>
    </source>
</evidence>
<dbReference type="InterPro" id="IPR000515">
    <property type="entry name" value="MetI-like"/>
</dbReference>
<keyword evidence="5 7" id="KW-1133">Transmembrane helix</keyword>
<dbReference type="InterPro" id="IPR035906">
    <property type="entry name" value="MetI-like_sf"/>
</dbReference>
<sequence length="282" mass="31472">MTIVKPTRPRRKWKRPSGWHLFLFPVALLFLLPFVQMFLASVSPEKELATYPPPFVPSHLSLDGFIKLFNESDVLLWLLNTVIVSSTAIVSHLVLCSLAGYGFARLTFRGKSFGFFAILATIMIPTQLLMIPTYVLFARLGLIDTLGAAIVPWLASAFGIFLMRQFFVSLPLELEESGMLDGCNRWQIFFRIVLPLAKPALATLAIFTLLGSWNDLVWPLIAINDEGAFTLQLGLANFQGVRRTEWSLLMAGNVVATLPLILFFLAAQRQFIATMTFSGLKG</sequence>
<dbReference type="Proteomes" id="UP001501004">
    <property type="component" value="Unassembled WGS sequence"/>
</dbReference>
<keyword evidence="10" id="KW-1185">Reference proteome</keyword>
<dbReference type="RefSeq" id="WP_344753803.1">
    <property type="nucleotide sequence ID" value="NZ_BAABAE010000002.1"/>
</dbReference>
<evidence type="ECO:0000256" key="6">
    <source>
        <dbReference type="ARBA" id="ARBA00023136"/>
    </source>
</evidence>
<dbReference type="PANTHER" id="PTHR43744:SF12">
    <property type="entry name" value="ABC TRANSPORTER PERMEASE PROTEIN MG189-RELATED"/>
    <property type="match status" value="1"/>
</dbReference>
<dbReference type="CDD" id="cd06261">
    <property type="entry name" value="TM_PBP2"/>
    <property type="match status" value="1"/>
</dbReference>
<evidence type="ECO:0000259" key="8">
    <source>
        <dbReference type="PROSITE" id="PS50928"/>
    </source>
</evidence>
<proteinExistence type="inferred from homology"/>
<keyword evidence="2 7" id="KW-0813">Transport</keyword>
<name>A0ABP7FBQ2_9MICO</name>
<feature type="transmembrane region" description="Helical" evidence="7">
    <location>
        <begin position="113"/>
        <end position="137"/>
    </location>
</feature>
<evidence type="ECO:0000313" key="10">
    <source>
        <dbReference type="Proteomes" id="UP001501004"/>
    </source>
</evidence>
<feature type="transmembrane region" description="Helical" evidence="7">
    <location>
        <begin position="74"/>
        <end position="101"/>
    </location>
</feature>
<evidence type="ECO:0000256" key="3">
    <source>
        <dbReference type="ARBA" id="ARBA00022475"/>
    </source>
</evidence>
<accession>A0ABP7FBQ2</accession>
<keyword evidence="3" id="KW-1003">Cell membrane</keyword>
<feature type="transmembrane region" description="Helical" evidence="7">
    <location>
        <begin position="246"/>
        <end position="267"/>
    </location>
</feature>